<feature type="region of interest" description="Disordered" evidence="1">
    <location>
        <begin position="79"/>
        <end position="98"/>
    </location>
</feature>
<feature type="compositionally biased region" description="Basic and acidic residues" evidence="1">
    <location>
        <begin position="270"/>
        <end position="290"/>
    </location>
</feature>
<dbReference type="AlphaFoldDB" id="A0AAF5DF21"/>
<keyword evidence="2" id="KW-1185">Reference proteome</keyword>
<dbReference type="WBParaSite" id="TCONS_00010624.p1">
    <property type="protein sequence ID" value="TCONS_00010624.p1"/>
    <property type="gene ID" value="XLOC_003999"/>
</dbReference>
<evidence type="ECO:0000313" key="3">
    <source>
        <dbReference type="WBParaSite" id="TCONS_00010624.p1"/>
    </source>
</evidence>
<accession>A0AAF5DF21</accession>
<feature type="region of interest" description="Disordered" evidence="1">
    <location>
        <begin position="322"/>
        <end position="358"/>
    </location>
</feature>
<evidence type="ECO:0000313" key="2">
    <source>
        <dbReference type="Proteomes" id="UP000035681"/>
    </source>
</evidence>
<feature type="compositionally biased region" description="Low complexity" evidence="1">
    <location>
        <begin position="343"/>
        <end position="354"/>
    </location>
</feature>
<proteinExistence type="predicted"/>
<feature type="compositionally biased region" description="Low complexity" evidence="1">
    <location>
        <begin position="18"/>
        <end position="33"/>
    </location>
</feature>
<dbReference type="Proteomes" id="UP000035681">
    <property type="component" value="Unplaced"/>
</dbReference>
<evidence type="ECO:0000256" key="1">
    <source>
        <dbReference type="SAM" id="MobiDB-lite"/>
    </source>
</evidence>
<feature type="compositionally biased region" description="Basic and acidic residues" evidence="1">
    <location>
        <begin position="326"/>
        <end position="340"/>
    </location>
</feature>
<feature type="region of interest" description="Disordered" evidence="1">
    <location>
        <begin position="13"/>
        <end position="49"/>
    </location>
</feature>
<name>A0AAF5DF21_STRER</name>
<reference evidence="3" key="1">
    <citation type="submission" date="2024-02" db="UniProtKB">
        <authorList>
            <consortium name="WormBaseParasite"/>
        </authorList>
    </citation>
    <scope>IDENTIFICATION</scope>
</reference>
<organism evidence="2 3">
    <name type="scientific">Strongyloides stercoralis</name>
    <name type="common">Threadworm</name>
    <dbReference type="NCBI Taxonomy" id="6248"/>
    <lineage>
        <taxon>Eukaryota</taxon>
        <taxon>Metazoa</taxon>
        <taxon>Ecdysozoa</taxon>
        <taxon>Nematoda</taxon>
        <taxon>Chromadorea</taxon>
        <taxon>Rhabditida</taxon>
        <taxon>Tylenchina</taxon>
        <taxon>Panagrolaimomorpha</taxon>
        <taxon>Strongyloidoidea</taxon>
        <taxon>Strongyloididae</taxon>
        <taxon>Strongyloides</taxon>
    </lineage>
</organism>
<protein>
    <submittedName>
        <fullName evidence="3">BTB domain-containing protein</fullName>
    </submittedName>
</protein>
<sequence>TIMATNFLKKLVSRSKSRSISPSNHSTSSINSSKVKKKSKDDSTKQPIFFNLNAQDPRSFFDRTMDEINYEYYNNNQRERRKHDYERKPRRRSPTLNSHIVSQDNISYTGFHKNEKESYNYDDLFYQKNSIKKEKGRNTIKDEYLKKNIYKDEDKDIDDKLLNYEKEQYLHNNFHSAPNSPPKYSYNSKQRLCDFISPSMLYKHDIEVDGNIVNPYDSSRYDINRYNSYNTLQSNMFGDPRNLKYKSSGSPFLTTKNTNFTSHPYNHLNLENKNDDKNKNSMKNISKEDEKTFEEPIYESLKRNNSSSPKITLQIPNEFSKIGSTKTKDPYNEINNEKKRAISKSPSKKSTISTKSKEGVERSASAHLFKISSSNIKMYDYLSPICKKVGCMATIYVTNPDSTTAKFLVCKSQLSHVSSYFRNLFMENSSLTIPGVKQHSMNTYTLVVSSLPSPKPSLQFQWYIESTIADPVLREISPDTLETLMRLSKRFSTPSLTIRCSQFIINTVSGKPPMIALCWLNWIIKHRFDQGCYDAILPVVSRMSLTDLERHRAMLSERIYGDIVSGKLRCVYKQVSNIFKVIHEMDHFVFDGRICPRCEKTGNDVKSLGNKIRLKVSPCEKMIGCGSCYKNSECELKKKGNGEYEAYFKCDHDLKAFGEKTEDCWCQEKTYRECFLKFESFILKMSNYVYNYIKNNNIVSEYNSYLDTTSPNDIILQCQEVCFRVNYNVGIANSKLLYAWSKKMRSSGFTVDLNDCNRKAIEFVLKLFKDNDIHIPQALFLDIYRVLVKLECQLLEKKFYNYINESILMRCDNNNNFPNSKCSDIKKDNSLTLELKEHLLEVKSLHKIISDFIDRKKFKIQCEKKSLKELPDVIMSDKVINAKFLTGKKVLNYRNYQEIFDILDFYKLQTSYEKMNIPSPEYNNFKLIIDNEVYEIKCLMDLKDAAKYIKRIYNKYEKKSVFNNDNSIKTKHTPLKNFTKIIPKKNNQSKLLNNKKNSFKSFNKGKCFNKKDKSATNKSNVVQNENFEEQLISRYLDSQTNTIHRTIFYEKPNIYNAQENKNKANVEFNRSYYILSTQISTDSDYQLKTSLYSDSNEMASKNFCPKMNYHKKK</sequence>
<feature type="region of interest" description="Disordered" evidence="1">
    <location>
        <begin position="256"/>
        <end position="290"/>
    </location>
</feature>